<organism evidence="3 4">
    <name type="scientific">Aureobasidium pullulans</name>
    <name type="common">Black yeast</name>
    <name type="synonym">Pullularia pullulans</name>
    <dbReference type="NCBI Taxonomy" id="5580"/>
    <lineage>
        <taxon>Eukaryota</taxon>
        <taxon>Fungi</taxon>
        <taxon>Dikarya</taxon>
        <taxon>Ascomycota</taxon>
        <taxon>Pezizomycotina</taxon>
        <taxon>Dothideomycetes</taxon>
        <taxon>Dothideomycetidae</taxon>
        <taxon>Dothideales</taxon>
        <taxon>Saccotheciaceae</taxon>
        <taxon>Aureobasidium</taxon>
    </lineage>
</organism>
<proteinExistence type="predicted"/>
<evidence type="ECO:0000313" key="4">
    <source>
        <dbReference type="Proteomes" id="UP000310687"/>
    </source>
</evidence>
<dbReference type="AlphaFoldDB" id="A0A4S8XCG2"/>
<evidence type="ECO:0000259" key="2">
    <source>
        <dbReference type="PROSITE" id="PS50181"/>
    </source>
</evidence>
<comment type="caution">
    <text evidence="3">The sequence shown here is derived from an EMBL/GenBank/DDBJ whole genome shotgun (WGS) entry which is preliminary data.</text>
</comment>
<reference evidence="3 4" key="1">
    <citation type="submission" date="2018-10" db="EMBL/GenBank/DDBJ databases">
        <title>Fifty Aureobasidium pullulans genomes reveal a recombining polyextremotolerant generalist.</title>
        <authorList>
            <person name="Gostincar C."/>
            <person name="Turk M."/>
            <person name="Zajc J."/>
            <person name="Gunde-Cimerman N."/>
        </authorList>
    </citation>
    <scope>NUCLEOTIDE SEQUENCE [LARGE SCALE GENOMIC DNA]</scope>
    <source>
        <strain evidence="3 4">EXF-11013</strain>
    </source>
</reference>
<dbReference type="PROSITE" id="PS50181">
    <property type="entry name" value="FBOX"/>
    <property type="match status" value="1"/>
</dbReference>
<feature type="region of interest" description="Disordered" evidence="1">
    <location>
        <begin position="538"/>
        <end position="563"/>
    </location>
</feature>
<name>A0A4S8XCG2_AURPU</name>
<feature type="compositionally biased region" description="Polar residues" evidence="1">
    <location>
        <begin position="550"/>
        <end position="563"/>
    </location>
</feature>
<sequence>MATMLALPQEVLARVFDHVDKKNLLSIRLVRSDFETAGNPRFAKEFLTRRRHTMSLESISTMHEIVSHSYFGSFVDTIILNCVRTVDRSSTINDIVPSGLAFRIAAEETRQELITKALRILRIIQAIKKNHGKINIGVCFENSEENQHCFGLKKLLSTTGEFSARRAVYSSRHLGHNIESLIRICKMPVVDCPINLIEVDLGSHAPECPLVVQSFLGSRTIHQDINDIYRNTPLTEVSLCVKYGRGNSNNETTSYDHKTHSLKWQNKLTTSSFVPMGYSQPDMDWLRKTVFSSLEMIGSPIYSSRRFLSMFLLTRLDNLQVIKLQNVRLKKDHDWSAVMMYFSWMPNLKRCHFSQLSSQQRAPIPRSDRANFLDIILYEADGPSIRKDLQDLSARLQTEETAWNALADDNPRKYTNGFGAKIIHNSKERSSKNMSYPALHIVAVRHGVKRKSSITADELRGYPIKNVSVVSRDVLHFTAEKQRFSKDYRENLYCNSEKPLLGSMALKVAKSQIPIRTREDMLDIPETARAVLTTTKPEHNGVSYAGRSAAGNSTPVADQESSTGSVALVESTLDVRMSSNLHRSTTTRAIGSVSSLEKALERLSLTSDKQPPKNKPSRIVTSKIPKTLCQDVLKILSPGEVSPLTTGIGHCKNTPVEAAVHGETIAIANQHLSEGSVGVTEETLPSRKHSTPLHSVLDNPSNKTSLLFTQARSRYVLEEVQDVGDTEDWAEDLCTRINTISVSEEQEKPTTAVQSGSIVFMGAVRTEDAETDDWADEIGWDLDQVLKKHQEKA</sequence>
<dbReference type="Proteomes" id="UP000310687">
    <property type="component" value="Unassembled WGS sequence"/>
</dbReference>
<gene>
    <name evidence="3" type="ORF">D6D22_08407</name>
</gene>
<accession>A0A4S8XCG2</accession>
<dbReference type="EMBL" id="QZAL01000169">
    <property type="protein sequence ID" value="THW34890.1"/>
    <property type="molecule type" value="Genomic_DNA"/>
</dbReference>
<feature type="domain" description="F-box" evidence="2">
    <location>
        <begin position="1"/>
        <end position="50"/>
    </location>
</feature>
<protein>
    <recommendedName>
        <fullName evidence="2">F-box domain-containing protein</fullName>
    </recommendedName>
</protein>
<evidence type="ECO:0000256" key="1">
    <source>
        <dbReference type="SAM" id="MobiDB-lite"/>
    </source>
</evidence>
<evidence type="ECO:0000313" key="3">
    <source>
        <dbReference type="EMBL" id="THW34890.1"/>
    </source>
</evidence>
<dbReference type="InterPro" id="IPR001810">
    <property type="entry name" value="F-box_dom"/>
</dbReference>